<evidence type="ECO:0000313" key="2">
    <source>
        <dbReference type="EMBL" id="QMS56300.1"/>
    </source>
</evidence>
<organism evidence="2 3">
    <name type="scientific">Kocuria varians</name>
    <name type="common">Micrococcus varians</name>
    <dbReference type="NCBI Taxonomy" id="1272"/>
    <lineage>
        <taxon>Bacteria</taxon>
        <taxon>Bacillati</taxon>
        <taxon>Actinomycetota</taxon>
        <taxon>Actinomycetes</taxon>
        <taxon>Micrococcales</taxon>
        <taxon>Micrococcaceae</taxon>
        <taxon>Kocuria</taxon>
    </lineage>
</organism>
<proteinExistence type="predicted"/>
<dbReference type="InterPro" id="IPR029058">
    <property type="entry name" value="AB_hydrolase_fold"/>
</dbReference>
<sequence>MRIAGQASFLTGHGRTIHAWVHGPDNDRVRGAVVIAPALAREEVVSHRSMRLVAARAAEAGWVVIRVAWSGTSESGERPVGSNPVAVWQRDLEVAFGTARELVGPHLPVHGIGLRIGAAVLATSELPFGKRVLWEPVSGAIYMRQYTGLRRASGLSLPPEVEGGVEIGGAHFTDAEAAAIRALPDPRKLTTPGLVPVREKDRTVAKKLYGVAAIYAKATPSAIAALVARLDEPAAGAGDDDAAPRAVSPGTAADPAHETTVSGAGEAASGVVVTGGTADVSGWRPTTHARFHVAEFDVDVEEELLELGEDLLPATYTHPVGRHGTGAGAAVLAPPSADPKDGPQVCGPSRRAGWPHAGCPRCVWSATTAGTVPGWTRSRTSTRTSTRGSRTSTSARPGCAGARARPSRALGCAWAAGSWPWHRPRAR</sequence>
<gene>
    <name evidence="2" type="ORF">CIB50_0001003</name>
</gene>
<dbReference type="Gene3D" id="3.40.50.1820">
    <property type="entry name" value="alpha/beta hydrolase"/>
    <property type="match status" value="1"/>
</dbReference>
<feature type="compositionally biased region" description="Low complexity" evidence="1">
    <location>
        <begin position="376"/>
        <end position="404"/>
    </location>
</feature>
<dbReference type="KEGG" id="kvr:CIB50_0001003"/>
<name>A0A7D7Q4V1_KOCVA</name>
<dbReference type="SUPFAM" id="SSF53474">
    <property type="entry name" value="alpha/beta-Hydrolases"/>
    <property type="match status" value="1"/>
</dbReference>
<protein>
    <recommendedName>
        <fullName evidence="4">Serine aminopeptidase S33 domain-containing protein</fullName>
    </recommendedName>
</protein>
<dbReference type="AlphaFoldDB" id="A0A7D7Q4V1"/>
<feature type="region of interest" description="Disordered" evidence="1">
    <location>
        <begin position="373"/>
        <end position="404"/>
    </location>
</feature>
<reference evidence="2 3" key="2">
    <citation type="submission" date="2020-07" db="EMBL/GenBank/DDBJ databases">
        <title>Genome of starter culture bacteria Kocuria salsicia reveals its technological properties and safety for usage in meat industry.</title>
        <authorList>
            <person name="Michael M."/>
            <person name="Konstantin K."/>
            <person name="Evgenii K."/>
            <person name="Galina S."/>
            <person name="Oksana K."/>
            <person name="Andrei L."/>
        </authorList>
    </citation>
    <scope>NUCLEOTIDE SEQUENCE [LARGE SCALE GENOMIC DNA]</scope>
    <source>
        <strain evidence="2 3">80</strain>
    </source>
</reference>
<evidence type="ECO:0000256" key="1">
    <source>
        <dbReference type="SAM" id="MobiDB-lite"/>
    </source>
</evidence>
<dbReference type="EMBL" id="CP059343">
    <property type="protein sequence ID" value="QMS56300.1"/>
    <property type="molecule type" value="Genomic_DNA"/>
</dbReference>
<evidence type="ECO:0008006" key="4">
    <source>
        <dbReference type="Google" id="ProtNLM"/>
    </source>
</evidence>
<accession>A0A7D7Q4V1</accession>
<dbReference type="Proteomes" id="UP000216825">
    <property type="component" value="Chromosome"/>
</dbReference>
<feature type="region of interest" description="Disordered" evidence="1">
    <location>
        <begin position="234"/>
        <end position="267"/>
    </location>
</feature>
<evidence type="ECO:0000313" key="3">
    <source>
        <dbReference type="Proteomes" id="UP000216825"/>
    </source>
</evidence>
<keyword evidence="3" id="KW-1185">Reference proteome</keyword>
<feature type="region of interest" description="Disordered" evidence="1">
    <location>
        <begin position="326"/>
        <end position="346"/>
    </location>
</feature>
<reference evidence="3" key="1">
    <citation type="submission" date="2017-08" db="EMBL/GenBank/DDBJ databases">
        <title>Draft Genome Sequence of Kocuria varians 80.</title>
        <authorList>
            <person name="Minaev M."/>
            <person name="Kurbakov K.A."/>
            <person name="Solodovnikova G.I."/>
            <person name="Kuznetsova O.A."/>
            <person name="Lisitsyn A.B."/>
        </authorList>
    </citation>
    <scope>NUCLEOTIDE SEQUENCE [LARGE SCALE GENOMIC DNA]</scope>
    <source>
        <strain evidence="3">80</strain>
    </source>
</reference>